<evidence type="ECO:0000313" key="3">
    <source>
        <dbReference type="EMBL" id="SFG12281.1"/>
    </source>
</evidence>
<accession>A0A1I2PFT4</accession>
<dbReference type="InterPro" id="IPR037522">
    <property type="entry name" value="HD_GYP_dom"/>
</dbReference>
<gene>
    <name evidence="3" type="ORF">SAMN05660649_00765</name>
</gene>
<organism evidence="3 4">
    <name type="scientific">Desulfotruncus arcticus DSM 17038</name>
    <dbReference type="NCBI Taxonomy" id="1121424"/>
    <lineage>
        <taxon>Bacteria</taxon>
        <taxon>Bacillati</taxon>
        <taxon>Bacillota</taxon>
        <taxon>Clostridia</taxon>
        <taxon>Eubacteriales</taxon>
        <taxon>Desulfallaceae</taxon>
        <taxon>Desulfotruncus</taxon>
    </lineage>
</organism>
<evidence type="ECO:0000313" key="4">
    <source>
        <dbReference type="Proteomes" id="UP000199337"/>
    </source>
</evidence>
<dbReference type="PANTHER" id="PTHR43155:SF2">
    <property type="entry name" value="CYCLIC DI-GMP PHOSPHODIESTERASE PA4108"/>
    <property type="match status" value="1"/>
</dbReference>
<dbReference type="PROSITE" id="PS51831">
    <property type="entry name" value="HD"/>
    <property type="match status" value="1"/>
</dbReference>
<dbReference type="AlphaFoldDB" id="A0A1I2PFT4"/>
<dbReference type="Proteomes" id="UP000199337">
    <property type="component" value="Unassembled WGS sequence"/>
</dbReference>
<evidence type="ECO:0000259" key="1">
    <source>
        <dbReference type="PROSITE" id="PS51831"/>
    </source>
</evidence>
<feature type="domain" description="HD-GYP" evidence="2">
    <location>
        <begin position="24"/>
        <end position="216"/>
    </location>
</feature>
<dbReference type="SUPFAM" id="SSF109604">
    <property type="entry name" value="HD-domain/PDEase-like"/>
    <property type="match status" value="1"/>
</dbReference>
<evidence type="ECO:0000259" key="2">
    <source>
        <dbReference type="PROSITE" id="PS51832"/>
    </source>
</evidence>
<protein>
    <submittedName>
        <fullName evidence="3">HDIG domain-containing protein</fullName>
    </submittedName>
</protein>
<dbReference type="STRING" id="341036.SAMN05660649_00765"/>
<dbReference type="InterPro" id="IPR006674">
    <property type="entry name" value="HD_domain"/>
</dbReference>
<feature type="domain" description="HD" evidence="1">
    <location>
        <begin position="46"/>
        <end position="168"/>
    </location>
</feature>
<sequence length="216" mass="23932">METAANLFKINSGIEEYPDLNEEILAVLNGAVDVLTTICSLIDSYTANHQLRVAQLACAIAEKIGMPKKQIHGLQIGSLLHDIGKVAIPKDILSKYGAISEHEFGIIKSHPQNGYKILSKIKFPWPVQKMVLEHHERMNGTGYPVGLLGDDILLEARIIAVADVVEAISSHRPYRSSLGMETAINEIRENKGVLYDEHIAKACIRLIMEDNFEFSS</sequence>
<dbReference type="Gene3D" id="1.10.3210.10">
    <property type="entry name" value="Hypothetical protein af1432"/>
    <property type="match status" value="1"/>
</dbReference>
<dbReference type="RefSeq" id="WP_092468863.1">
    <property type="nucleotide sequence ID" value="NZ_FOOX01000002.1"/>
</dbReference>
<dbReference type="NCBIfam" id="TIGR00277">
    <property type="entry name" value="HDIG"/>
    <property type="match status" value="1"/>
</dbReference>
<keyword evidence="4" id="KW-1185">Reference proteome</keyword>
<dbReference type="CDD" id="cd00077">
    <property type="entry name" value="HDc"/>
    <property type="match status" value="1"/>
</dbReference>
<dbReference type="PROSITE" id="PS51832">
    <property type="entry name" value="HD_GYP"/>
    <property type="match status" value="1"/>
</dbReference>
<dbReference type="OrthoDB" id="9798833at2"/>
<name>A0A1I2PFT4_9FIRM</name>
<dbReference type="EMBL" id="FOOX01000002">
    <property type="protein sequence ID" value="SFG12281.1"/>
    <property type="molecule type" value="Genomic_DNA"/>
</dbReference>
<reference evidence="4" key="1">
    <citation type="submission" date="2016-10" db="EMBL/GenBank/DDBJ databases">
        <authorList>
            <person name="Varghese N."/>
            <person name="Submissions S."/>
        </authorList>
    </citation>
    <scope>NUCLEOTIDE SEQUENCE [LARGE SCALE GENOMIC DNA]</scope>
    <source>
        <strain evidence="4">DSM 17038</strain>
    </source>
</reference>
<dbReference type="PANTHER" id="PTHR43155">
    <property type="entry name" value="CYCLIC DI-GMP PHOSPHODIESTERASE PA4108-RELATED"/>
    <property type="match status" value="1"/>
</dbReference>
<dbReference type="InterPro" id="IPR003607">
    <property type="entry name" value="HD/PDEase_dom"/>
</dbReference>
<dbReference type="SMART" id="SM00471">
    <property type="entry name" value="HDc"/>
    <property type="match status" value="1"/>
</dbReference>
<dbReference type="Pfam" id="PF13487">
    <property type="entry name" value="HD_5"/>
    <property type="match status" value="1"/>
</dbReference>
<dbReference type="InterPro" id="IPR006675">
    <property type="entry name" value="HDIG_dom"/>
</dbReference>
<proteinExistence type="predicted"/>